<feature type="region of interest" description="Disordered" evidence="6">
    <location>
        <begin position="367"/>
        <end position="411"/>
    </location>
</feature>
<evidence type="ECO:0000256" key="2">
    <source>
        <dbReference type="ARBA" id="ARBA00022679"/>
    </source>
</evidence>
<evidence type="ECO:0000256" key="3">
    <source>
        <dbReference type="ARBA" id="ARBA00022741"/>
    </source>
</evidence>
<dbReference type="PROSITE" id="PS50011">
    <property type="entry name" value="PROTEIN_KINASE_DOM"/>
    <property type="match status" value="1"/>
</dbReference>
<comment type="caution">
    <text evidence="8">The sequence shown here is derived from an EMBL/GenBank/DDBJ whole genome shotgun (WGS) entry which is preliminary data.</text>
</comment>
<dbReference type="InterPro" id="IPR011009">
    <property type="entry name" value="Kinase-like_dom_sf"/>
</dbReference>
<evidence type="ECO:0000256" key="4">
    <source>
        <dbReference type="ARBA" id="ARBA00022777"/>
    </source>
</evidence>
<protein>
    <recommendedName>
        <fullName evidence="7">Protein kinase domain-containing protein</fullName>
    </recommendedName>
</protein>
<dbReference type="GO" id="GO:0035556">
    <property type="term" value="P:intracellular signal transduction"/>
    <property type="evidence" value="ECO:0007669"/>
    <property type="project" value="TreeGrafter"/>
</dbReference>
<evidence type="ECO:0000256" key="6">
    <source>
        <dbReference type="SAM" id="MobiDB-lite"/>
    </source>
</evidence>
<dbReference type="GO" id="GO:0005524">
    <property type="term" value="F:ATP binding"/>
    <property type="evidence" value="ECO:0007669"/>
    <property type="project" value="UniProtKB-KW"/>
</dbReference>
<dbReference type="SMART" id="SM00220">
    <property type="entry name" value="S_TKc"/>
    <property type="match status" value="1"/>
</dbReference>
<keyword evidence="1" id="KW-0723">Serine/threonine-protein kinase</keyword>
<feature type="compositionally biased region" description="Polar residues" evidence="6">
    <location>
        <begin position="381"/>
        <end position="399"/>
    </location>
</feature>
<proteinExistence type="predicted"/>
<dbReference type="Pfam" id="PF00069">
    <property type="entry name" value="Pkinase"/>
    <property type="match status" value="1"/>
</dbReference>
<dbReference type="Proteomes" id="UP000232323">
    <property type="component" value="Unassembled WGS sequence"/>
</dbReference>
<keyword evidence="3" id="KW-0547">Nucleotide-binding</keyword>
<keyword evidence="2" id="KW-0808">Transferase</keyword>
<dbReference type="PANTHER" id="PTHR24346:SF82">
    <property type="entry name" value="KP78A-RELATED"/>
    <property type="match status" value="1"/>
</dbReference>
<feature type="region of interest" description="Disordered" evidence="6">
    <location>
        <begin position="570"/>
        <end position="597"/>
    </location>
</feature>
<feature type="region of interest" description="Disordered" evidence="6">
    <location>
        <begin position="648"/>
        <end position="667"/>
    </location>
</feature>
<evidence type="ECO:0000313" key="8">
    <source>
        <dbReference type="EMBL" id="GAX83181.1"/>
    </source>
</evidence>
<feature type="region of interest" description="Disordered" evidence="6">
    <location>
        <begin position="680"/>
        <end position="699"/>
    </location>
</feature>
<dbReference type="PANTHER" id="PTHR24346">
    <property type="entry name" value="MAP/MICROTUBULE AFFINITY-REGULATING KINASE"/>
    <property type="match status" value="1"/>
</dbReference>
<dbReference type="SUPFAM" id="SSF56112">
    <property type="entry name" value="Protein kinase-like (PK-like)"/>
    <property type="match status" value="1"/>
</dbReference>
<dbReference type="GO" id="GO:0004674">
    <property type="term" value="F:protein serine/threonine kinase activity"/>
    <property type="evidence" value="ECO:0007669"/>
    <property type="project" value="UniProtKB-KW"/>
</dbReference>
<evidence type="ECO:0000256" key="5">
    <source>
        <dbReference type="ARBA" id="ARBA00022840"/>
    </source>
</evidence>
<keyword evidence="9" id="KW-1185">Reference proteome</keyword>
<dbReference type="GO" id="GO:0005737">
    <property type="term" value="C:cytoplasm"/>
    <property type="evidence" value="ECO:0007669"/>
    <property type="project" value="TreeGrafter"/>
</dbReference>
<dbReference type="Gene3D" id="1.10.510.10">
    <property type="entry name" value="Transferase(Phosphotransferase) domain 1"/>
    <property type="match status" value="1"/>
</dbReference>
<dbReference type="InterPro" id="IPR000719">
    <property type="entry name" value="Prot_kinase_dom"/>
</dbReference>
<keyword evidence="5" id="KW-0067">ATP-binding</keyword>
<keyword evidence="4" id="KW-0418">Kinase</keyword>
<name>A0A250XJB6_9CHLO</name>
<evidence type="ECO:0000256" key="1">
    <source>
        <dbReference type="ARBA" id="ARBA00022527"/>
    </source>
</evidence>
<dbReference type="OrthoDB" id="410920at2759"/>
<gene>
    <name evidence="8" type="ORF">CEUSTIGMA_g10607.t1</name>
</gene>
<organism evidence="8 9">
    <name type="scientific">Chlamydomonas eustigma</name>
    <dbReference type="NCBI Taxonomy" id="1157962"/>
    <lineage>
        <taxon>Eukaryota</taxon>
        <taxon>Viridiplantae</taxon>
        <taxon>Chlorophyta</taxon>
        <taxon>core chlorophytes</taxon>
        <taxon>Chlorophyceae</taxon>
        <taxon>CS clade</taxon>
        <taxon>Chlamydomonadales</taxon>
        <taxon>Chlamydomonadaceae</taxon>
        <taxon>Chlamydomonas</taxon>
    </lineage>
</organism>
<evidence type="ECO:0000313" key="9">
    <source>
        <dbReference type="Proteomes" id="UP000232323"/>
    </source>
</evidence>
<dbReference type="AlphaFoldDB" id="A0A250XJB6"/>
<reference evidence="8 9" key="1">
    <citation type="submission" date="2017-08" db="EMBL/GenBank/DDBJ databases">
        <title>Acidophilic green algal genome provides insights into adaptation to an acidic environment.</title>
        <authorList>
            <person name="Hirooka S."/>
            <person name="Hirose Y."/>
            <person name="Kanesaki Y."/>
            <person name="Higuchi S."/>
            <person name="Fujiwara T."/>
            <person name="Onuma R."/>
            <person name="Era A."/>
            <person name="Ohbayashi R."/>
            <person name="Uzuka A."/>
            <person name="Nozaki H."/>
            <person name="Yoshikawa H."/>
            <person name="Miyagishima S.Y."/>
        </authorList>
    </citation>
    <scope>NUCLEOTIDE SEQUENCE [LARGE SCALE GENOMIC DNA]</scope>
    <source>
        <strain evidence="8 9">NIES-2499</strain>
    </source>
</reference>
<dbReference type="EMBL" id="BEGY01000093">
    <property type="protein sequence ID" value="GAX83181.1"/>
    <property type="molecule type" value="Genomic_DNA"/>
</dbReference>
<evidence type="ECO:0000259" key="7">
    <source>
        <dbReference type="PROSITE" id="PS50011"/>
    </source>
</evidence>
<feature type="compositionally biased region" description="Low complexity" evidence="6">
    <location>
        <begin position="574"/>
        <end position="586"/>
    </location>
</feature>
<sequence length="699" mass="76132">MNIIRGIHNYNLKDEPLTGHLIYEKIVSLAKGPGSVFKQVARHRETGEIVTIKFIPRGWDAKTAIGHTRSLYNHMELSMANHPHIVEMKGAFLTPYYLALVMEYVEGETVEDFLEKVGGKIIEGLARFITQQLIIAVDFCHRKGKLLRDIKLSNILLSISEGQLPLVKLCDFTISKDLLRDVHEETQPETSALFAAPEVMKCAFGGQFDGKMADLWSCGIVLYIMLYGRHPFMRDQDVHLAPQQRLVAMMQRMLRNDVDFPSGCSLEPVSPNCLHLLSLILVADPNNRITMQHLKLHPWFMEALPEGAGSMNDLFLTDSVGLSLEQVAFFKALIKKASLNDGDCQLSTPEISQQLAVAAGAGSNQQLAAASGAGSRHHVHQPSTSQPTYNQPMYSTLLSAGTPYSEPLQPTQFDTSQHMEEVIGQQCSQTVLQPGGQEVNQAGFVESRNTEGFPWGLPQQPPGTSGNRIPSASLPTFLQRQLVQGGTLATAPGSNMDWVTDLEDSIMTIPSQDLLFAATEDIRNKAGRSQLLNGQLSLIAPRTMSEMERSLCASSSFMREAMRAGLTGLDHVDASSPSEAGESLSSKPSPGDMLGEIHTSTHIVDPTPFLATADNGLPMHVTLSSLAGDSFDWTSFNEVFAAEHGNVAASPPAKRKAGSPPGPAESAWAQVCRDVSIRYTSSGGLEARPPSWLAGPIKK</sequence>
<dbReference type="STRING" id="1157962.A0A250XJB6"/>
<accession>A0A250XJB6</accession>
<feature type="domain" description="Protein kinase" evidence="7">
    <location>
        <begin position="23"/>
        <end position="300"/>
    </location>
</feature>